<keyword evidence="3" id="KW-0378">Hydrolase</keyword>
<dbReference type="InterPro" id="IPR008380">
    <property type="entry name" value="HAD-SF_hydro_IG_5-nucl"/>
</dbReference>
<evidence type="ECO:0000256" key="3">
    <source>
        <dbReference type="ARBA" id="ARBA00022801"/>
    </source>
</evidence>
<dbReference type="Pfam" id="PF05761">
    <property type="entry name" value="5_nucleotid"/>
    <property type="match status" value="1"/>
</dbReference>
<feature type="binding site" evidence="6">
    <location>
        <position position="362"/>
    </location>
    <ligand>
        <name>Mg(2+)</name>
        <dbReference type="ChEBI" id="CHEBI:18420"/>
    </ligand>
</feature>
<protein>
    <submittedName>
        <fullName evidence="8">Cytosolic purine 5'-nucleotidase</fullName>
    </submittedName>
</protein>
<evidence type="ECO:0000256" key="4">
    <source>
        <dbReference type="ARBA" id="ARBA00022842"/>
    </source>
</evidence>
<proteinExistence type="inferred from homology"/>
<feature type="compositionally biased region" description="Polar residues" evidence="7">
    <location>
        <begin position="555"/>
        <end position="564"/>
    </location>
</feature>
<evidence type="ECO:0000256" key="2">
    <source>
        <dbReference type="ARBA" id="ARBA00022723"/>
    </source>
</evidence>
<dbReference type="SUPFAM" id="SSF56784">
    <property type="entry name" value="HAD-like"/>
    <property type="match status" value="1"/>
</dbReference>
<dbReference type="HOGENOM" id="CLU_017845_3_0_1"/>
<feature type="region of interest" description="Disordered" evidence="7">
    <location>
        <begin position="529"/>
        <end position="564"/>
    </location>
</feature>
<feature type="binding site" evidence="6">
    <location>
        <position position="61"/>
    </location>
    <ligand>
        <name>GMP</name>
        <dbReference type="ChEBI" id="CHEBI:58115"/>
    </ligand>
</feature>
<feature type="active site" description="Nucleophile" evidence="5">
    <location>
        <position position="59"/>
    </location>
</feature>
<dbReference type="GO" id="GO:0046872">
    <property type="term" value="F:metal ion binding"/>
    <property type="evidence" value="ECO:0007669"/>
    <property type="project" value="UniProtKB-KW"/>
</dbReference>
<accession>K1RPJ3</accession>
<dbReference type="Gene3D" id="3.40.50.1000">
    <property type="entry name" value="HAD superfamily/HAD-like"/>
    <property type="match status" value="2"/>
</dbReference>
<dbReference type="GO" id="GO:0046037">
    <property type="term" value="P:GMP metabolic process"/>
    <property type="evidence" value="ECO:0007669"/>
    <property type="project" value="UniProtKB-ARBA"/>
</dbReference>
<feature type="binding site" evidence="6">
    <location>
        <position position="59"/>
    </location>
    <ligand>
        <name>Mg(2+)</name>
        <dbReference type="ChEBI" id="CHEBI:18420"/>
    </ligand>
</feature>
<dbReference type="PANTHER" id="PTHR12103:SF15">
    <property type="entry name" value="CYTOSOLIC PURINE 5'-NUCLEOTIDASE"/>
    <property type="match status" value="1"/>
</dbReference>
<dbReference type="CDD" id="cd07522">
    <property type="entry name" value="HAD_cN-II"/>
    <property type="match status" value="1"/>
</dbReference>
<dbReference type="InterPro" id="IPR036412">
    <property type="entry name" value="HAD-like_sf"/>
</dbReference>
<evidence type="ECO:0000256" key="1">
    <source>
        <dbReference type="ARBA" id="ARBA00009589"/>
    </source>
</evidence>
<evidence type="ECO:0000256" key="7">
    <source>
        <dbReference type="SAM" id="MobiDB-lite"/>
    </source>
</evidence>
<dbReference type="GO" id="GO:0008253">
    <property type="term" value="F:5'-nucleotidase activity"/>
    <property type="evidence" value="ECO:0007669"/>
    <property type="project" value="TreeGrafter"/>
</dbReference>
<dbReference type="NCBIfam" id="TIGR02244">
    <property type="entry name" value="HAD-IG-Ncltidse"/>
    <property type="match status" value="1"/>
</dbReference>
<dbReference type="AlphaFoldDB" id="K1RPJ3"/>
<name>K1RPJ3_MAGGI</name>
<organism evidence="8">
    <name type="scientific">Magallana gigas</name>
    <name type="common">Pacific oyster</name>
    <name type="synonym">Crassostrea gigas</name>
    <dbReference type="NCBI Taxonomy" id="29159"/>
    <lineage>
        <taxon>Eukaryota</taxon>
        <taxon>Metazoa</taxon>
        <taxon>Spiralia</taxon>
        <taxon>Lophotrochozoa</taxon>
        <taxon>Mollusca</taxon>
        <taxon>Bivalvia</taxon>
        <taxon>Autobranchia</taxon>
        <taxon>Pteriomorphia</taxon>
        <taxon>Ostreida</taxon>
        <taxon>Ostreoidea</taxon>
        <taxon>Ostreidae</taxon>
        <taxon>Magallana</taxon>
    </lineage>
</organism>
<gene>
    <name evidence="8" type="ORF">CGI_10027233</name>
</gene>
<reference evidence="8" key="1">
    <citation type="journal article" date="2012" name="Nature">
        <title>The oyster genome reveals stress adaptation and complexity of shell formation.</title>
        <authorList>
            <person name="Zhang G."/>
            <person name="Fang X."/>
            <person name="Guo X."/>
            <person name="Li L."/>
            <person name="Luo R."/>
            <person name="Xu F."/>
            <person name="Yang P."/>
            <person name="Zhang L."/>
            <person name="Wang X."/>
            <person name="Qi H."/>
            <person name="Xiong Z."/>
            <person name="Que H."/>
            <person name="Xie Y."/>
            <person name="Holland P.W."/>
            <person name="Paps J."/>
            <person name="Zhu Y."/>
            <person name="Wu F."/>
            <person name="Chen Y."/>
            <person name="Wang J."/>
            <person name="Peng C."/>
            <person name="Meng J."/>
            <person name="Yang L."/>
            <person name="Liu J."/>
            <person name="Wen B."/>
            <person name="Zhang N."/>
            <person name="Huang Z."/>
            <person name="Zhu Q."/>
            <person name="Feng Y."/>
            <person name="Mount A."/>
            <person name="Hedgecock D."/>
            <person name="Xu Z."/>
            <person name="Liu Y."/>
            <person name="Domazet-Loso T."/>
            <person name="Du Y."/>
            <person name="Sun X."/>
            <person name="Zhang S."/>
            <person name="Liu B."/>
            <person name="Cheng P."/>
            <person name="Jiang X."/>
            <person name="Li J."/>
            <person name="Fan D."/>
            <person name="Wang W."/>
            <person name="Fu W."/>
            <person name="Wang T."/>
            <person name="Wang B."/>
            <person name="Zhang J."/>
            <person name="Peng Z."/>
            <person name="Li Y."/>
            <person name="Li N."/>
            <person name="Wang J."/>
            <person name="Chen M."/>
            <person name="He Y."/>
            <person name="Tan F."/>
            <person name="Song X."/>
            <person name="Zheng Q."/>
            <person name="Huang R."/>
            <person name="Yang H."/>
            <person name="Du X."/>
            <person name="Chen L."/>
            <person name="Yang M."/>
            <person name="Gaffney P.M."/>
            <person name="Wang S."/>
            <person name="Luo L."/>
            <person name="She Z."/>
            <person name="Ming Y."/>
            <person name="Huang W."/>
            <person name="Zhang S."/>
            <person name="Huang B."/>
            <person name="Zhang Y."/>
            <person name="Qu T."/>
            <person name="Ni P."/>
            <person name="Miao G."/>
            <person name="Wang J."/>
            <person name="Wang Q."/>
            <person name="Steinberg C.E."/>
            <person name="Wang H."/>
            <person name="Li N."/>
            <person name="Qian L."/>
            <person name="Zhang G."/>
            <person name="Li Y."/>
            <person name="Yang H."/>
            <person name="Liu X."/>
            <person name="Wang J."/>
            <person name="Yin Y."/>
            <person name="Wang J."/>
        </authorList>
    </citation>
    <scope>NUCLEOTIDE SEQUENCE [LARGE SCALE GENOMIC DNA]</scope>
    <source>
        <strain evidence="8">05x7-T-G4-1.051#20</strain>
    </source>
</reference>
<feature type="active site" description="Proton donor" evidence="5">
    <location>
        <position position="61"/>
    </location>
</feature>
<dbReference type="InterPro" id="IPR016695">
    <property type="entry name" value="Pur_nucleotidase"/>
</dbReference>
<dbReference type="PIRSF" id="PIRSF017434">
    <property type="entry name" value="Purine_5'-nucleotidase"/>
    <property type="match status" value="1"/>
</dbReference>
<evidence type="ECO:0000313" key="8">
    <source>
        <dbReference type="EMBL" id="EKC36336.1"/>
    </source>
</evidence>
<evidence type="ECO:0000256" key="6">
    <source>
        <dbReference type="PIRSR" id="PIRSR017434-2"/>
    </source>
</evidence>
<dbReference type="EMBL" id="JH817380">
    <property type="protein sequence ID" value="EKC36336.1"/>
    <property type="molecule type" value="Genomic_DNA"/>
</dbReference>
<comment type="cofactor">
    <cofactor evidence="6">
        <name>Mg(2+)</name>
        <dbReference type="ChEBI" id="CHEBI:18420"/>
    </cofactor>
    <text evidence="6">Binds 1 Mg(2+) ion per subunit.</text>
</comment>
<keyword evidence="2 6" id="KW-0479">Metal-binding</keyword>
<feature type="region of interest" description="Disordered" evidence="7">
    <location>
        <begin position="1"/>
        <end position="23"/>
    </location>
</feature>
<keyword evidence="4 6" id="KW-0460">Magnesium</keyword>
<feature type="compositionally biased region" description="Polar residues" evidence="7">
    <location>
        <begin position="1"/>
        <end position="16"/>
    </location>
</feature>
<dbReference type="FunFam" id="3.40.50.1000:FF:000021">
    <property type="entry name" value="NT5C2 isoform 1"/>
    <property type="match status" value="1"/>
</dbReference>
<evidence type="ECO:0000256" key="5">
    <source>
        <dbReference type="PIRSR" id="PIRSR017434-1"/>
    </source>
</evidence>
<sequence length="564" mass="65018">MTSQVSLSSDPSQPSNKPALEPSLSNGISEVEVWKREPSHRVFVNRSLNLDKIKFFGFDMDYTLAVYKSPQYETMGFTMLKDRLISIGYPTDIKEFEYDPTFPCRQVSIFPFCIGLWFDKLYGNILKVDAYGNILVCVHGFRFLKGSEIGDLYPNKFVNLDEKRIYVLNTLFHLPETYMLACLIDYFTTSKEYERNKDGVRCGELYMSYQSIFQDVRGAVDWVHFYGNLKSETVANLERYVHKDPRLPVLMDRIRECGKKTMIITNSEFEYTNKIMEYLTDFPETKGRKWTSYFDFVVVDAKKPLFFEEGTILRKVNTTSGKLSIGHHMGKLEQHCAYSGGSCEVISQMIGAQGKDVLYVGDHIFGDILRSKKQRGWRTFLVVPELSTEVHVWTDQSELFNKIKSLEQTLSIIYKNLDSSNMEKPDISNVQRAMMDTVHELDLSYGMLGSLFRSGSRLTFFSSQVQRFADIYAASVINLIHYPFTYMFRAPAMLLPHESTVSHENTIPADDFTIARQRSVNNENKYAKVQHVPHLRPETPTKVTHHHDDDDFEETSSNSSDKST</sequence>
<comment type="similarity">
    <text evidence="1">Belongs to the 5'(3')-deoxyribonucleotidase family.</text>
</comment>
<dbReference type="InParanoid" id="K1RPJ3"/>
<dbReference type="PANTHER" id="PTHR12103">
    <property type="entry name" value="5'-NUCLEOTIDASE DOMAIN-CONTAINING"/>
    <property type="match status" value="1"/>
</dbReference>
<dbReference type="FunCoup" id="K1RPJ3">
    <property type="interactions" value="681"/>
</dbReference>
<dbReference type="InterPro" id="IPR023214">
    <property type="entry name" value="HAD_sf"/>
</dbReference>